<keyword evidence="2" id="KW-0238">DNA-binding</keyword>
<dbReference type="Gene3D" id="1.10.10.60">
    <property type="entry name" value="Homeodomain-like"/>
    <property type="match status" value="1"/>
</dbReference>
<organism evidence="6 7">
    <name type="scientific">Rhamnusium bicolor</name>
    <dbReference type="NCBI Taxonomy" id="1586634"/>
    <lineage>
        <taxon>Eukaryota</taxon>
        <taxon>Metazoa</taxon>
        <taxon>Ecdysozoa</taxon>
        <taxon>Arthropoda</taxon>
        <taxon>Hexapoda</taxon>
        <taxon>Insecta</taxon>
        <taxon>Pterygota</taxon>
        <taxon>Neoptera</taxon>
        <taxon>Endopterygota</taxon>
        <taxon>Coleoptera</taxon>
        <taxon>Polyphaga</taxon>
        <taxon>Cucujiformia</taxon>
        <taxon>Chrysomeloidea</taxon>
        <taxon>Cerambycidae</taxon>
        <taxon>Lepturinae</taxon>
        <taxon>Rhagiini</taxon>
        <taxon>Rhamnusium</taxon>
    </lineage>
</organism>
<dbReference type="InterPro" id="IPR050863">
    <property type="entry name" value="CenT-Element_Derived"/>
</dbReference>
<evidence type="ECO:0000256" key="2">
    <source>
        <dbReference type="ARBA" id="ARBA00023125"/>
    </source>
</evidence>
<dbReference type="AlphaFoldDB" id="A0AAV8WUG3"/>
<keyword evidence="7" id="KW-1185">Reference proteome</keyword>
<evidence type="ECO:0000256" key="3">
    <source>
        <dbReference type="ARBA" id="ARBA00023242"/>
    </source>
</evidence>
<dbReference type="InterPro" id="IPR009057">
    <property type="entry name" value="Homeodomain-like_sf"/>
</dbReference>
<dbReference type="GO" id="GO:0003677">
    <property type="term" value="F:DNA binding"/>
    <property type="evidence" value="ECO:0007669"/>
    <property type="project" value="UniProtKB-KW"/>
</dbReference>
<dbReference type="EMBL" id="JANEYF010004787">
    <property type="protein sequence ID" value="KAJ8930079.1"/>
    <property type="molecule type" value="Genomic_DNA"/>
</dbReference>
<dbReference type="InterPro" id="IPR007889">
    <property type="entry name" value="HTH_Psq"/>
</dbReference>
<dbReference type="Pfam" id="PF05225">
    <property type="entry name" value="HTH_psq"/>
    <property type="match status" value="1"/>
</dbReference>
<accession>A0AAV8WUG3</accession>
<gene>
    <name evidence="6" type="ORF">NQ314_017166</name>
</gene>
<feature type="domain" description="HTH CENPB-type" evidence="5">
    <location>
        <begin position="62"/>
        <end position="137"/>
    </location>
</feature>
<name>A0AAV8WUG3_9CUCU</name>
<reference evidence="6" key="1">
    <citation type="journal article" date="2023" name="Insect Mol. Biol.">
        <title>Genome sequencing provides insights into the evolution of gene families encoding plant cell wall-degrading enzymes in longhorned beetles.</title>
        <authorList>
            <person name="Shin N.R."/>
            <person name="Okamura Y."/>
            <person name="Kirsch R."/>
            <person name="Pauchet Y."/>
        </authorList>
    </citation>
    <scope>NUCLEOTIDE SEQUENCE</scope>
    <source>
        <strain evidence="6">RBIC_L_NR</strain>
    </source>
</reference>
<dbReference type="InterPro" id="IPR006600">
    <property type="entry name" value="HTH_CenpB_DNA-bd_dom"/>
</dbReference>
<dbReference type="PROSITE" id="PS51253">
    <property type="entry name" value="HTH_CENPB"/>
    <property type="match status" value="1"/>
</dbReference>
<dbReference type="SUPFAM" id="SSF46689">
    <property type="entry name" value="Homeodomain-like"/>
    <property type="match status" value="1"/>
</dbReference>
<dbReference type="Proteomes" id="UP001162156">
    <property type="component" value="Unassembled WGS sequence"/>
</dbReference>
<evidence type="ECO:0000313" key="7">
    <source>
        <dbReference type="Proteomes" id="UP001162156"/>
    </source>
</evidence>
<dbReference type="Pfam" id="PF03184">
    <property type="entry name" value="DDE_1"/>
    <property type="match status" value="1"/>
</dbReference>
<dbReference type="InterPro" id="IPR004875">
    <property type="entry name" value="DDE_SF_endonuclease_dom"/>
</dbReference>
<evidence type="ECO:0000256" key="4">
    <source>
        <dbReference type="SAM" id="MobiDB-lite"/>
    </source>
</evidence>
<evidence type="ECO:0000259" key="5">
    <source>
        <dbReference type="PROSITE" id="PS51253"/>
    </source>
</evidence>
<sequence>MAKQKKEKKPKRPFFSYSEEKMNDAIKAVRENGMSRKTAAKTFEIPRSTLIRKLSGAVPLKRKMGPRTELSPAEETLLVDWILAMARKGFPVHRTNLLTTVKKILEATDREVRYVTGMPGRSWFEGFLKRHPNIKQKHAESLSKARAAVTQDRIEGWFDEILDYLKQEKLDHILEDPTRIFNADEAGFSLCPKSGKVLGPNSYKEDFYQRVSSEKEQITVMATFSADGKYVPPLLIFPHKKMPKVIVESIPENWGLGRSDSGWMNSEVFFEYVSNHFIPFLKSENITRPVILFVDGHRSHLTQEVSKLCDENGVILISLFPNTTHIMQPADVSVFKPLKAGWKSSVRNWKFENFPKEVTRFTFGSILKAVFDEYATVKTVQNGFRKCGLYPFDKNNVDYSKCIPNRKTEIPNGTDQTSGFPEKSIGHY</sequence>
<dbReference type="InterPro" id="IPR036397">
    <property type="entry name" value="RNaseH_sf"/>
</dbReference>
<feature type="region of interest" description="Disordered" evidence="4">
    <location>
        <begin position="408"/>
        <end position="428"/>
    </location>
</feature>
<dbReference type="Gene3D" id="3.30.420.10">
    <property type="entry name" value="Ribonuclease H-like superfamily/Ribonuclease H"/>
    <property type="match status" value="1"/>
</dbReference>
<dbReference type="GO" id="GO:0005634">
    <property type="term" value="C:nucleus"/>
    <property type="evidence" value="ECO:0007669"/>
    <property type="project" value="UniProtKB-SubCell"/>
</dbReference>
<evidence type="ECO:0000256" key="1">
    <source>
        <dbReference type="ARBA" id="ARBA00004123"/>
    </source>
</evidence>
<proteinExistence type="predicted"/>
<keyword evidence="3" id="KW-0539">Nucleus</keyword>
<evidence type="ECO:0000313" key="6">
    <source>
        <dbReference type="EMBL" id="KAJ8930079.1"/>
    </source>
</evidence>
<dbReference type="PANTHER" id="PTHR19303">
    <property type="entry name" value="TRANSPOSON"/>
    <property type="match status" value="1"/>
</dbReference>
<comment type="caution">
    <text evidence="6">The sequence shown here is derived from an EMBL/GenBank/DDBJ whole genome shotgun (WGS) entry which is preliminary data.</text>
</comment>
<dbReference type="PANTHER" id="PTHR19303:SF74">
    <property type="entry name" value="POGO TRANSPOSABLE ELEMENT WITH KRAB DOMAIN"/>
    <property type="match status" value="1"/>
</dbReference>
<protein>
    <recommendedName>
        <fullName evidence="5">HTH CENPB-type domain-containing protein</fullName>
    </recommendedName>
</protein>
<comment type="subcellular location">
    <subcellularLocation>
        <location evidence="1">Nucleus</location>
    </subcellularLocation>
</comment>
<dbReference type="Pfam" id="PF03221">
    <property type="entry name" value="HTH_Tnp_Tc5"/>
    <property type="match status" value="1"/>
</dbReference>